<keyword evidence="2" id="KW-0285">Flavoprotein</keyword>
<dbReference type="NCBIfam" id="NF006002">
    <property type="entry name" value="PRK08132.1"/>
    <property type="match status" value="1"/>
</dbReference>
<dbReference type="Pfam" id="PF01494">
    <property type="entry name" value="FAD_binding_3"/>
    <property type="match status" value="1"/>
</dbReference>
<dbReference type="RefSeq" id="WP_193518143.1">
    <property type="nucleotide sequence ID" value="NZ_BMXL01000015.1"/>
</dbReference>
<evidence type="ECO:0000256" key="3">
    <source>
        <dbReference type="ARBA" id="ARBA00022827"/>
    </source>
</evidence>
<feature type="region of interest" description="Disordered" evidence="4">
    <location>
        <begin position="409"/>
        <end position="442"/>
    </location>
</feature>
<dbReference type="GO" id="GO:0016709">
    <property type="term" value="F:oxidoreductase activity, acting on paired donors, with incorporation or reduction of molecular oxygen, NAD(P)H as one donor, and incorporation of one atom of oxygen"/>
    <property type="evidence" value="ECO:0007669"/>
    <property type="project" value="UniProtKB-ARBA"/>
</dbReference>
<sequence>MEPPAPSTTPHTTEPVLVLGAGPVGQTAALLLARRGLPVLVVDEHPRREAVGSKAICQQRDVLDVWDWLGAGRIAREGLTWDTARTFYRDHELFSLSLSDPGASPLPPFVNISQSRTEELLDPLLEQAGVRVLWNHSVTALDQDADGVEITCRGPRGPVRLRGSHALSCLGAHGGVVRKALGIGFEGTSFDDRFLICDIRADLGHWQRERRFYFDPEWNPGRQVLIHPCPDSVYRIDWQVPADFDLQAEEDDGRLEERIRRIIGQAPYEIVWRSVYSFHTRVADRMRVGRVLLLGDNAHLVAPFGARGLNSGVPDAENAAWKIAYVRSGWAGENLLESYHTERHAAALENADVTSATMRFLVPRDEEEQQVRRTVLERAVTDPAYHHRVDSGRLAEPFWYTDSDLTTPCPERPFGGRPPRGRTPEPCPGVLMPDVPVRTDRGPARLRPLLRRGLTLLLGPTPEDTTGPRFTETVRTAAEQATSAPVAVHRISDLDADGTLARALEPRTGQVWLVRPDAHIAAVVEGTDPAVVHAAVHTALGTVPVPPQTSPADGTAGARTTP</sequence>
<dbReference type="SUPFAM" id="SSF51905">
    <property type="entry name" value="FAD/NAD(P)-binding domain"/>
    <property type="match status" value="1"/>
</dbReference>
<dbReference type="PRINTS" id="PR00420">
    <property type="entry name" value="RNGMNOXGNASE"/>
</dbReference>
<name>A0A918XEU9_9ACTN</name>
<reference evidence="6 7" key="1">
    <citation type="journal article" date="2014" name="Int. J. Syst. Evol. Microbiol.">
        <title>Complete genome sequence of Corynebacterium casei LMG S-19264T (=DSM 44701T), isolated from a smear-ripened cheese.</title>
        <authorList>
            <consortium name="US DOE Joint Genome Institute (JGI-PGF)"/>
            <person name="Walter F."/>
            <person name="Albersmeier A."/>
            <person name="Kalinowski J."/>
            <person name="Ruckert C."/>
        </authorList>
    </citation>
    <scope>NUCLEOTIDE SEQUENCE [LARGE SCALE GENOMIC DNA]</scope>
    <source>
        <strain evidence="6 7">KCTC 19473</strain>
    </source>
</reference>
<dbReference type="GO" id="GO:0071949">
    <property type="term" value="F:FAD binding"/>
    <property type="evidence" value="ECO:0007669"/>
    <property type="project" value="InterPro"/>
</dbReference>
<dbReference type="AlphaFoldDB" id="A0A918XEU9"/>
<dbReference type="EMBL" id="BMXL01000015">
    <property type="protein sequence ID" value="GHD28950.1"/>
    <property type="molecule type" value="Genomic_DNA"/>
</dbReference>
<proteinExistence type="predicted"/>
<dbReference type="InterPro" id="IPR036188">
    <property type="entry name" value="FAD/NAD-bd_sf"/>
</dbReference>
<evidence type="ECO:0000313" key="6">
    <source>
        <dbReference type="EMBL" id="GHD28950.1"/>
    </source>
</evidence>
<dbReference type="PANTHER" id="PTHR43004:SF19">
    <property type="entry name" value="BINDING MONOOXYGENASE, PUTATIVE (JCVI)-RELATED"/>
    <property type="match status" value="1"/>
</dbReference>
<dbReference type="Pfam" id="PF21274">
    <property type="entry name" value="Rng_hyd_C"/>
    <property type="match status" value="1"/>
</dbReference>
<gene>
    <name evidence="6" type="ORF">GCM10007147_29290</name>
</gene>
<keyword evidence="7" id="KW-1185">Reference proteome</keyword>
<protein>
    <submittedName>
        <fullName evidence="6">Oxidoreductase</fullName>
    </submittedName>
</protein>
<evidence type="ECO:0000313" key="7">
    <source>
        <dbReference type="Proteomes" id="UP000654947"/>
    </source>
</evidence>
<accession>A0A918XEU9</accession>
<dbReference type="Proteomes" id="UP000654947">
    <property type="component" value="Unassembled WGS sequence"/>
</dbReference>
<organism evidence="6 7">
    <name type="scientific">Nocardiopsis kunsanensis</name>
    <dbReference type="NCBI Taxonomy" id="141693"/>
    <lineage>
        <taxon>Bacteria</taxon>
        <taxon>Bacillati</taxon>
        <taxon>Actinomycetota</taxon>
        <taxon>Actinomycetes</taxon>
        <taxon>Streptosporangiales</taxon>
        <taxon>Nocardiopsidaceae</taxon>
        <taxon>Nocardiopsis</taxon>
    </lineage>
</organism>
<evidence type="ECO:0000259" key="5">
    <source>
        <dbReference type="Pfam" id="PF01494"/>
    </source>
</evidence>
<evidence type="ECO:0000256" key="4">
    <source>
        <dbReference type="SAM" id="MobiDB-lite"/>
    </source>
</evidence>
<dbReference type="Gene3D" id="3.30.70.2450">
    <property type="match status" value="1"/>
</dbReference>
<evidence type="ECO:0000256" key="1">
    <source>
        <dbReference type="ARBA" id="ARBA00001974"/>
    </source>
</evidence>
<dbReference type="InterPro" id="IPR050641">
    <property type="entry name" value="RIFMO-like"/>
</dbReference>
<comment type="caution">
    <text evidence="6">The sequence shown here is derived from an EMBL/GenBank/DDBJ whole genome shotgun (WGS) entry which is preliminary data.</text>
</comment>
<comment type="cofactor">
    <cofactor evidence="1">
        <name>FAD</name>
        <dbReference type="ChEBI" id="CHEBI:57692"/>
    </cofactor>
</comment>
<keyword evidence="3" id="KW-0274">FAD</keyword>
<dbReference type="Gene3D" id="3.40.30.120">
    <property type="match status" value="1"/>
</dbReference>
<dbReference type="PANTHER" id="PTHR43004">
    <property type="entry name" value="TRK SYSTEM POTASSIUM UPTAKE PROTEIN"/>
    <property type="match status" value="1"/>
</dbReference>
<dbReference type="Gene3D" id="3.50.50.60">
    <property type="entry name" value="FAD/NAD(P)-binding domain"/>
    <property type="match status" value="1"/>
</dbReference>
<evidence type="ECO:0000256" key="2">
    <source>
        <dbReference type="ARBA" id="ARBA00022630"/>
    </source>
</evidence>
<feature type="region of interest" description="Disordered" evidence="4">
    <location>
        <begin position="542"/>
        <end position="562"/>
    </location>
</feature>
<dbReference type="InterPro" id="IPR002938">
    <property type="entry name" value="FAD-bd"/>
</dbReference>
<feature type="domain" description="FAD-binding" evidence="5">
    <location>
        <begin position="15"/>
        <end position="350"/>
    </location>
</feature>